<dbReference type="EMBL" id="CCYA01000276">
    <property type="protein sequence ID" value="CEH18900.1"/>
    <property type="molecule type" value="Genomic_DNA"/>
</dbReference>
<evidence type="ECO:0000313" key="1">
    <source>
        <dbReference type="EMBL" id="CEH18900.1"/>
    </source>
</evidence>
<proteinExistence type="predicted"/>
<protein>
    <submittedName>
        <fullName evidence="1">Uncharacterized protein</fullName>
    </submittedName>
</protein>
<name>A0A0P1BRB2_9BASI</name>
<dbReference type="Proteomes" id="UP000054845">
    <property type="component" value="Unassembled WGS sequence"/>
</dbReference>
<keyword evidence="2" id="KW-1185">Reference proteome</keyword>
<organism evidence="1 2">
    <name type="scientific">Ceraceosorus bombacis</name>
    <dbReference type="NCBI Taxonomy" id="401625"/>
    <lineage>
        <taxon>Eukaryota</taxon>
        <taxon>Fungi</taxon>
        <taxon>Dikarya</taxon>
        <taxon>Basidiomycota</taxon>
        <taxon>Ustilaginomycotina</taxon>
        <taxon>Exobasidiomycetes</taxon>
        <taxon>Ceraceosorales</taxon>
        <taxon>Ceraceosoraceae</taxon>
        <taxon>Ceraceosorus</taxon>
    </lineage>
</organism>
<sequence>MQRYWDRLLAWLARRPRHGSEQQHEASNRFDCRHESSTSAFAAARRSSTSRGSEQDIIHLAIASAVAWHVLDAGMAKQALWLVTRSQSRVCV</sequence>
<reference evidence="2" key="1">
    <citation type="submission" date="2014-09" db="EMBL/GenBank/DDBJ databases">
        <authorList>
            <person name="Sharma Rahul"/>
            <person name="Thines Marco"/>
        </authorList>
    </citation>
    <scope>NUCLEOTIDE SEQUENCE [LARGE SCALE GENOMIC DNA]</scope>
</reference>
<dbReference type="AlphaFoldDB" id="A0A0P1BRB2"/>
<evidence type="ECO:0000313" key="2">
    <source>
        <dbReference type="Proteomes" id="UP000054845"/>
    </source>
</evidence>
<accession>A0A0P1BRB2</accession>